<evidence type="ECO:0000256" key="5">
    <source>
        <dbReference type="PROSITE-ProRule" id="PRU00169"/>
    </source>
</evidence>
<keyword evidence="9" id="KW-1185">Reference proteome</keyword>
<dbReference type="InterPro" id="IPR002197">
    <property type="entry name" value="HTH_Fis"/>
</dbReference>
<dbReference type="Pfam" id="PF02954">
    <property type="entry name" value="HTH_8"/>
    <property type="match status" value="1"/>
</dbReference>
<dbReference type="InterPro" id="IPR002078">
    <property type="entry name" value="Sigma_54_int"/>
</dbReference>
<evidence type="ECO:0000256" key="2">
    <source>
        <dbReference type="ARBA" id="ARBA00022840"/>
    </source>
</evidence>
<organism evidence="8 9">
    <name type="scientific">Pseudoalteromonas luteoviolacea DSM 6061</name>
    <dbReference type="NCBI Taxonomy" id="1365250"/>
    <lineage>
        <taxon>Bacteria</taxon>
        <taxon>Pseudomonadati</taxon>
        <taxon>Pseudomonadota</taxon>
        <taxon>Gammaproteobacteria</taxon>
        <taxon>Alteromonadales</taxon>
        <taxon>Pseudoalteromonadaceae</taxon>
        <taxon>Pseudoalteromonas</taxon>
    </lineage>
</organism>
<keyword evidence="5" id="KW-0597">Phosphoprotein</keyword>
<dbReference type="GO" id="GO:0006355">
    <property type="term" value="P:regulation of DNA-templated transcription"/>
    <property type="evidence" value="ECO:0007669"/>
    <property type="project" value="InterPro"/>
</dbReference>
<dbReference type="SUPFAM" id="SSF52172">
    <property type="entry name" value="CheY-like"/>
    <property type="match status" value="1"/>
</dbReference>
<evidence type="ECO:0000256" key="4">
    <source>
        <dbReference type="ARBA" id="ARBA00023163"/>
    </source>
</evidence>
<comment type="caution">
    <text evidence="8">The sequence shown here is derived from an EMBL/GenBank/DDBJ whole genome shotgun (WGS) entry which is preliminary data.</text>
</comment>
<keyword evidence="2" id="KW-0067">ATP-binding</keyword>
<dbReference type="InterPro" id="IPR025944">
    <property type="entry name" value="Sigma_54_int_dom_CS"/>
</dbReference>
<name>A0A166XQB2_9GAMM</name>
<dbReference type="GO" id="GO:0005524">
    <property type="term" value="F:ATP binding"/>
    <property type="evidence" value="ECO:0007669"/>
    <property type="project" value="UniProtKB-KW"/>
</dbReference>
<feature type="domain" description="Sigma-54 factor interaction" evidence="6">
    <location>
        <begin position="156"/>
        <end position="385"/>
    </location>
</feature>
<feature type="domain" description="Response regulatory" evidence="7">
    <location>
        <begin position="8"/>
        <end position="127"/>
    </location>
</feature>
<dbReference type="PROSITE" id="PS00688">
    <property type="entry name" value="SIGMA54_INTERACT_3"/>
    <property type="match status" value="1"/>
</dbReference>
<dbReference type="FunFam" id="3.40.50.300:FF:000006">
    <property type="entry name" value="DNA-binding transcriptional regulator NtrC"/>
    <property type="match status" value="1"/>
</dbReference>
<dbReference type="GO" id="GO:0043565">
    <property type="term" value="F:sequence-specific DNA binding"/>
    <property type="evidence" value="ECO:0007669"/>
    <property type="project" value="InterPro"/>
</dbReference>
<evidence type="ECO:0000313" key="8">
    <source>
        <dbReference type="EMBL" id="KZN40683.1"/>
    </source>
</evidence>
<accession>A0A166XQB2</accession>
<dbReference type="InterPro" id="IPR058031">
    <property type="entry name" value="AAA_lid_NorR"/>
</dbReference>
<dbReference type="PATRIC" id="fig|1365250.3.peg.1462"/>
<dbReference type="CDD" id="cd00009">
    <property type="entry name" value="AAA"/>
    <property type="match status" value="1"/>
</dbReference>
<evidence type="ECO:0000256" key="3">
    <source>
        <dbReference type="ARBA" id="ARBA00023015"/>
    </source>
</evidence>
<dbReference type="InterPro" id="IPR001789">
    <property type="entry name" value="Sig_transdc_resp-reg_receiver"/>
</dbReference>
<dbReference type="RefSeq" id="WP_063364941.1">
    <property type="nucleotide sequence ID" value="NZ_AQHB01000035.1"/>
</dbReference>
<dbReference type="EMBL" id="AUYB01000093">
    <property type="protein sequence ID" value="KZN40683.1"/>
    <property type="molecule type" value="Genomic_DNA"/>
</dbReference>
<dbReference type="AlphaFoldDB" id="A0A166XQB2"/>
<dbReference type="InterPro" id="IPR025662">
    <property type="entry name" value="Sigma_54_int_dom_ATP-bd_1"/>
</dbReference>
<evidence type="ECO:0000313" key="9">
    <source>
        <dbReference type="Proteomes" id="UP000076643"/>
    </source>
</evidence>
<sequence>MRAVLIMTVLIIDDNLEVRLSIAYFLEDQGFDVIEADSPDIAKQLLSVKAVSLILLDMNFSRDTTSGAEGLCFLRWLKMRKDAPAVICLTGWGSVALAVQALQLGASDFIEKPWQNDALLASIQQQLKLSQRQQLHIELAAKQAQPKSQDQGAQKYTWQSHVMNELEARLQRIAQTDASILLCGESGVGKSHVVKWLHEKSRRVDGPLVSVNVGALSESLFESELFGHKKGAFTDAKADRVGRFEMAGGGTLFLDEIATLSLPLQAKLLRVLESGEYEVLGSSKTQRSDARLICATNADLTQLVEQGEFRNDLLYRINTFVFELPALRQRKDDIVPFAKYLLASHARRYQMASKPLSDDVCAALLHYPWPGNIRELSHVMERALLMSDEAHITLNDCQLRLARPNAAQTVAASAPYPTDQTLADLEKSAIEQVLSEEKGVVSNAAKRLGVSKSSLYRRIEKYGLKSEG</sequence>
<dbReference type="PANTHER" id="PTHR32071">
    <property type="entry name" value="TRANSCRIPTIONAL REGULATORY PROTEIN"/>
    <property type="match status" value="1"/>
</dbReference>
<dbReference type="InterPro" id="IPR011006">
    <property type="entry name" value="CheY-like_superfamily"/>
</dbReference>
<dbReference type="Gene3D" id="1.10.10.60">
    <property type="entry name" value="Homeodomain-like"/>
    <property type="match status" value="1"/>
</dbReference>
<keyword evidence="4" id="KW-0804">Transcription</keyword>
<dbReference type="InterPro" id="IPR003593">
    <property type="entry name" value="AAA+_ATPase"/>
</dbReference>
<dbReference type="PROSITE" id="PS50045">
    <property type="entry name" value="SIGMA54_INTERACT_4"/>
    <property type="match status" value="1"/>
</dbReference>
<dbReference type="SMART" id="SM00448">
    <property type="entry name" value="REC"/>
    <property type="match status" value="1"/>
</dbReference>
<reference evidence="8 9" key="1">
    <citation type="submission" date="2013-07" db="EMBL/GenBank/DDBJ databases">
        <title>Comparative Genomic and Metabolomic Analysis of Twelve Strains of Pseudoalteromonas luteoviolacea.</title>
        <authorList>
            <person name="Vynne N.G."/>
            <person name="Mansson M."/>
            <person name="Gram L."/>
        </authorList>
    </citation>
    <scope>NUCLEOTIDE SEQUENCE [LARGE SCALE GENOMIC DNA]</scope>
    <source>
        <strain evidence="8 9">DSM 6061</strain>
    </source>
</reference>
<dbReference type="Gene3D" id="1.10.8.60">
    <property type="match status" value="1"/>
</dbReference>
<feature type="modified residue" description="4-aspartylphosphate" evidence="5">
    <location>
        <position position="57"/>
    </location>
</feature>
<dbReference type="Pfam" id="PF00072">
    <property type="entry name" value="Response_reg"/>
    <property type="match status" value="1"/>
</dbReference>
<keyword evidence="3" id="KW-0805">Transcription regulation</keyword>
<gene>
    <name evidence="8" type="ORF">N475_11180</name>
</gene>
<dbReference type="SUPFAM" id="SSF46689">
    <property type="entry name" value="Homeodomain-like"/>
    <property type="match status" value="1"/>
</dbReference>
<protein>
    <recommendedName>
        <fullName evidence="10">Chemotaxis protein CheY</fullName>
    </recommendedName>
</protein>
<dbReference type="InterPro" id="IPR027417">
    <property type="entry name" value="P-loop_NTPase"/>
</dbReference>
<evidence type="ECO:0000256" key="1">
    <source>
        <dbReference type="ARBA" id="ARBA00022741"/>
    </source>
</evidence>
<keyword evidence="1" id="KW-0547">Nucleotide-binding</keyword>
<dbReference type="PANTHER" id="PTHR32071:SF57">
    <property type="entry name" value="C4-DICARBOXYLATE TRANSPORT TRANSCRIPTIONAL REGULATORY PROTEIN DCTD"/>
    <property type="match status" value="1"/>
</dbReference>
<dbReference type="SUPFAM" id="SSF52540">
    <property type="entry name" value="P-loop containing nucleoside triphosphate hydrolases"/>
    <property type="match status" value="1"/>
</dbReference>
<dbReference type="Proteomes" id="UP000076643">
    <property type="component" value="Unassembled WGS sequence"/>
</dbReference>
<proteinExistence type="predicted"/>
<evidence type="ECO:0008006" key="10">
    <source>
        <dbReference type="Google" id="ProtNLM"/>
    </source>
</evidence>
<dbReference type="PRINTS" id="PR01590">
    <property type="entry name" value="HTHFIS"/>
</dbReference>
<dbReference type="Pfam" id="PF25601">
    <property type="entry name" value="AAA_lid_14"/>
    <property type="match status" value="1"/>
</dbReference>
<dbReference type="GO" id="GO:0000160">
    <property type="term" value="P:phosphorelay signal transduction system"/>
    <property type="evidence" value="ECO:0007669"/>
    <property type="project" value="InterPro"/>
</dbReference>
<dbReference type="InterPro" id="IPR009057">
    <property type="entry name" value="Homeodomain-like_sf"/>
</dbReference>
<dbReference type="Pfam" id="PF00158">
    <property type="entry name" value="Sigma54_activat"/>
    <property type="match status" value="1"/>
</dbReference>
<dbReference type="Gene3D" id="3.40.50.300">
    <property type="entry name" value="P-loop containing nucleotide triphosphate hydrolases"/>
    <property type="match status" value="1"/>
</dbReference>
<dbReference type="Gene3D" id="3.40.50.2300">
    <property type="match status" value="1"/>
</dbReference>
<evidence type="ECO:0000259" key="7">
    <source>
        <dbReference type="PROSITE" id="PS50110"/>
    </source>
</evidence>
<dbReference type="PROSITE" id="PS00675">
    <property type="entry name" value="SIGMA54_INTERACT_1"/>
    <property type="match status" value="1"/>
</dbReference>
<dbReference type="SMART" id="SM00382">
    <property type="entry name" value="AAA"/>
    <property type="match status" value="1"/>
</dbReference>
<evidence type="ECO:0000259" key="6">
    <source>
        <dbReference type="PROSITE" id="PS50045"/>
    </source>
</evidence>
<dbReference type="PROSITE" id="PS50110">
    <property type="entry name" value="RESPONSE_REGULATORY"/>
    <property type="match status" value="1"/>
</dbReference>